<dbReference type="Pfam" id="PF00926">
    <property type="entry name" value="DHBP_synthase"/>
    <property type="match status" value="1"/>
</dbReference>
<dbReference type="GO" id="GO:0005829">
    <property type="term" value="C:cytosol"/>
    <property type="evidence" value="ECO:0007669"/>
    <property type="project" value="TreeGrafter"/>
</dbReference>
<dbReference type="EC" id="4.1.99.12" evidence="3"/>
<sequence>MVMMDAKIMSDALTRALNDLAAGRPVILTGARDGGPVMVQAAGAVDDTWVNFMAREARGLLGMAITPRRASALGLSLQPRRNVGRPVPLYTLSIEAAVGCTTGISAGERATTVAAAAVTPARPEAVVTPGHIFPQVSEIGTGGQAEGALDLLRRAGVMPVAMICSMLDFEGRDADDLHACTVAATLDLAIVDMGELGLV</sequence>
<proteinExistence type="predicted"/>
<dbReference type="GO" id="GO:0008686">
    <property type="term" value="F:3,4-dihydroxy-2-butanone-4-phosphate synthase activity"/>
    <property type="evidence" value="ECO:0007669"/>
    <property type="project" value="UniProtKB-EC"/>
</dbReference>
<gene>
    <name evidence="7" type="primary">ribB</name>
    <name evidence="7" type="ORF">AQS8620_02529</name>
</gene>
<reference evidence="7 8" key="1">
    <citation type="submission" date="2017-03" db="EMBL/GenBank/DDBJ databases">
        <authorList>
            <person name="Afonso C.L."/>
            <person name="Miller P.J."/>
            <person name="Scott M.A."/>
            <person name="Spackman E."/>
            <person name="Goraichik I."/>
            <person name="Dimitrov K.M."/>
            <person name="Suarez D.L."/>
            <person name="Swayne D.E."/>
        </authorList>
    </citation>
    <scope>NUCLEOTIDE SEQUENCE [LARGE SCALE GENOMIC DNA]</scope>
    <source>
        <strain evidence="7 8">CECT 8620</strain>
    </source>
</reference>
<dbReference type="GO" id="GO:0009231">
    <property type="term" value="P:riboflavin biosynthetic process"/>
    <property type="evidence" value="ECO:0007669"/>
    <property type="project" value="UniProtKB-UniPathway"/>
</dbReference>
<dbReference type="UniPathway" id="UPA00275">
    <property type="reaction ID" value="UER00399"/>
</dbReference>
<comment type="pathway">
    <text evidence="2">Cofactor biosynthesis; riboflavin biosynthesis; 2-hydroxy-3-oxobutyl phosphate from D-ribulose 5-phosphate: step 1/1.</text>
</comment>
<evidence type="ECO:0000313" key="8">
    <source>
        <dbReference type="Proteomes" id="UP000193862"/>
    </source>
</evidence>
<dbReference type="GO" id="GO:0046872">
    <property type="term" value="F:metal ion binding"/>
    <property type="evidence" value="ECO:0007669"/>
    <property type="project" value="UniProtKB-KW"/>
</dbReference>
<dbReference type="EMBL" id="FWFS01000009">
    <property type="protein sequence ID" value="SLN57313.1"/>
    <property type="molecule type" value="Genomic_DNA"/>
</dbReference>
<keyword evidence="7" id="KW-0456">Lyase</keyword>
<dbReference type="Proteomes" id="UP000193862">
    <property type="component" value="Unassembled WGS sequence"/>
</dbReference>
<evidence type="ECO:0000313" key="7">
    <source>
        <dbReference type="EMBL" id="SLN57313.1"/>
    </source>
</evidence>
<dbReference type="AlphaFoldDB" id="A0A1Y5TA34"/>
<keyword evidence="6" id="KW-0479">Metal-binding</keyword>
<accession>A0A1Y5TA34</accession>
<dbReference type="GO" id="GO:0003935">
    <property type="term" value="F:GTP cyclohydrolase II activity"/>
    <property type="evidence" value="ECO:0007669"/>
    <property type="project" value="TreeGrafter"/>
</dbReference>
<evidence type="ECO:0000256" key="3">
    <source>
        <dbReference type="ARBA" id="ARBA00012153"/>
    </source>
</evidence>
<dbReference type="InterPro" id="IPR000422">
    <property type="entry name" value="DHBP_synthase_RibB"/>
</dbReference>
<keyword evidence="8" id="KW-1185">Reference proteome</keyword>
<dbReference type="OrthoDB" id="7869936at2"/>
<dbReference type="RefSeq" id="WP_085837238.1">
    <property type="nucleotide sequence ID" value="NZ_FWFS01000009.1"/>
</dbReference>
<dbReference type="SUPFAM" id="SSF55821">
    <property type="entry name" value="YrdC/RibB"/>
    <property type="match status" value="1"/>
</dbReference>
<evidence type="ECO:0000256" key="4">
    <source>
        <dbReference type="ARBA" id="ARBA00018836"/>
    </source>
</evidence>
<evidence type="ECO:0000256" key="2">
    <source>
        <dbReference type="ARBA" id="ARBA00004904"/>
    </source>
</evidence>
<evidence type="ECO:0000256" key="5">
    <source>
        <dbReference type="ARBA" id="ARBA00022619"/>
    </source>
</evidence>
<dbReference type="PANTHER" id="PTHR21327:SF18">
    <property type="entry name" value="3,4-DIHYDROXY-2-BUTANONE 4-PHOSPHATE SYNTHASE"/>
    <property type="match status" value="1"/>
</dbReference>
<comment type="function">
    <text evidence="1">Catalyzes the conversion of D-ribulose 5-phosphate to formate and 3,4-dihydroxy-2-butanone 4-phosphate.</text>
</comment>
<dbReference type="InterPro" id="IPR017945">
    <property type="entry name" value="DHBP_synth_RibB-like_a/b_dom"/>
</dbReference>
<organism evidence="7 8">
    <name type="scientific">Aquimixticola soesokkakensis</name>
    <dbReference type="NCBI Taxonomy" id="1519096"/>
    <lineage>
        <taxon>Bacteria</taxon>
        <taxon>Pseudomonadati</taxon>
        <taxon>Pseudomonadota</taxon>
        <taxon>Alphaproteobacteria</taxon>
        <taxon>Rhodobacterales</taxon>
        <taxon>Paracoccaceae</taxon>
        <taxon>Aquimixticola</taxon>
    </lineage>
</organism>
<evidence type="ECO:0000256" key="1">
    <source>
        <dbReference type="ARBA" id="ARBA00002284"/>
    </source>
</evidence>
<dbReference type="PANTHER" id="PTHR21327">
    <property type="entry name" value="GTP CYCLOHYDROLASE II-RELATED"/>
    <property type="match status" value="1"/>
</dbReference>
<protein>
    <recommendedName>
        <fullName evidence="4">3,4-dihydroxy-2-butanone 4-phosphate synthase</fullName>
        <ecNumber evidence="3">4.1.99.12</ecNumber>
    </recommendedName>
</protein>
<name>A0A1Y5TA34_9RHOB</name>
<dbReference type="Gene3D" id="3.90.870.10">
    <property type="entry name" value="DHBP synthase"/>
    <property type="match status" value="1"/>
</dbReference>
<evidence type="ECO:0000256" key="6">
    <source>
        <dbReference type="ARBA" id="ARBA00022723"/>
    </source>
</evidence>
<keyword evidence="5" id="KW-0686">Riboflavin biosynthesis</keyword>